<dbReference type="InterPro" id="IPR036938">
    <property type="entry name" value="PAP2/HPO_sf"/>
</dbReference>
<keyword evidence="3" id="KW-0378">Hydrolase</keyword>
<dbReference type="CDD" id="cd03388">
    <property type="entry name" value="PAP2_SPPase1"/>
    <property type="match status" value="1"/>
</dbReference>
<feature type="domain" description="Phosphatidic acid phosphatase type 2/haloperoxidase" evidence="10">
    <location>
        <begin position="129"/>
        <end position="250"/>
    </location>
</feature>
<dbReference type="PANTHER" id="PTHR14969">
    <property type="entry name" value="SPHINGOSINE-1-PHOSPHATE PHOSPHOHYDROLASE"/>
    <property type="match status" value="1"/>
</dbReference>
<feature type="compositionally biased region" description="Polar residues" evidence="8">
    <location>
        <begin position="463"/>
        <end position="473"/>
    </location>
</feature>
<comment type="caution">
    <text evidence="11">The sequence shown here is derived from an EMBL/GenBank/DDBJ whole genome shotgun (WGS) entry which is preliminary data.</text>
</comment>
<keyword evidence="5 9" id="KW-1133">Transmembrane helix</keyword>
<evidence type="ECO:0000256" key="3">
    <source>
        <dbReference type="ARBA" id="ARBA00022801"/>
    </source>
</evidence>
<evidence type="ECO:0000256" key="6">
    <source>
        <dbReference type="ARBA" id="ARBA00023136"/>
    </source>
</evidence>
<dbReference type="InterPro" id="IPR000326">
    <property type="entry name" value="PAP2/HPO"/>
</dbReference>
<evidence type="ECO:0000256" key="9">
    <source>
        <dbReference type="SAM" id="Phobius"/>
    </source>
</evidence>
<evidence type="ECO:0000256" key="4">
    <source>
        <dbReference type="ARBA" id="ARBA00022824"/>
    </source>
</evidence>
<dbReference type="GO" id="GO:0005789">
    <property type="term" value="C:endoplasmic reticulum membrane"/>
    <property type="evidence" value="ECO:0007669"/>
    <property type="project" value="UniProtKB-SubCell"/>
</dbReference>
<feature type="region of interest" description="Disordered" evidence="8">
    <location>
        <begin position="506"/>
        <end position="536"/>
    </location>
</feature>
<keyword evidence="2 9" id="KW-0812">Transmembrane</keyword>
<keyword evidence="12" id="KW-1185">Reference proteome</keyword>
<comment type="subcellular location">
    <subcellularLocation>
        <location evidence="1">Endoplasmic reticulum membrane</location>
        <topology evidence="1">Multi-pass membrane protein</topology>
    </subcellularLocation>
</comment>
<reference evidence="11" key="1">
    <citation type="submission" date="2023-03" db="EMBL/GenBank/DDBJ databases">
        <title>Complete genome of Cladonia borealis.</title>
        <authorList>
            <person name="Park H."/>
        </authorList>
    </citation>
    <scope>NUCLEOTIDE SEQUENCE</scope>
    <source>
        <strain evidence="11">ANT050790</strain>
    </source>
</reference>
<dbReference type="Pfam" id="PF01569">
    <property type="entry name" value="PAP2"/>
    <property type="match status" value="1"/>
</dbReference>
<comment type="similarity">
    <text evidence="7">Belongs to the type 2 lipid phosphate phosphatase family.</text>
</comment>
<feature type="region of interest" description="Disordered" evidence="8">
    <location>
        <begin position="440"/>
        <end position="473"/>
    </location>
</feature>
<keyword evidence="4" id="KW-0256">Endoplasmic reticulum</keyword>
<feature type="transmembrane region" description="Helical" evidence="9">
    <location>
        <begin position="207"/>
        <end position="226"/>
    </location>
</feature>
<protein>
    <recommendedName>
        <fullName evidence="10">Phosphatidic acid phosphatase type 2/haloperoxidase domain-containing protein</fullName>
    </recommendedName>
</protein>
<dbReference type="PANTHER" id="PTHR14969:SF28">
    <property type="entry name" value="DIHYDROSPHINGOSINE 1-PHOSPHATE PHOSPHATASE LCB3-RELATED"/>
    <property type="match status" value="1"/>
</dbReference>
<evidence type="ECO:0000313" key="11">
    <source>
        <dbReference type="EMBL" id="KAK0512029.1"/>
    </source>
</evidence>
<dbReference type="Gene3D" id="1.20.144.10">
    <property type="entry name" value="Phosphatidic acid phosphatase type 2/haloperoxidase"/>
    <property type="match status" value="1"/>
</dbReference>
<feature type="transmembrane region" description="Helical" evidence="9">
    <location>
        <begin position="264"/>
        <end position="282"/>
    </location>
</feature>
<accession>A0AA39R1R1</accession>
<proteinExistence type="inferred from homology"/>
<sequence>MLDSFLEPYAIGHMEPSVGDGVRMGRVECLLDPLPTITLGRSVDKLDAGLRSLDHLHKDRTKLPLWRYTPRQRLIPLVRWETQYLAAMQKAVRSPALDTYFSITANLGTHTFFMVVLPILFWCGYTGLGRGMVHVLASGVFFSGFLKDMWCLPRPLSPPLNRITMSHSAALEYGFPSTHSTNAVSVAVYAFFMLHLPDSSIQPALKIGLQILCCCYATSIIIGRLYCGMHGFFDVVVGSLLGALLSIVQCLYGDTFDHFIHTGSFKAPAIVVLIILVLVRIHPEPADDCPCFDDSVAFAGVMIGVELGNWHFGRSGMAWDKPALATVPYDLQALGWPKTIARIVIGVGMIFAWREVMKPALLRILPPIFRVIESLGLNLPRRFFVQASEYNKVPTQLKDDNVIPSVAEIPSFLTSIRHPRRSRSVSIGPQSEADAYETLAYREKRRRESKSDMTNMKIDEKTSNPSDYFGITTSSASNRYPSATLLPTPASSSLDLHKSLTEAEAALYTPLTPGSSRNSRRPSAERRQDEKEEREMFSKLEKPRVRYDVEVITKLIVYSGIAWIAVEGGPILFKTVGLGLGGQPP</sequence>
<evidence type="ECO:0000256" key="8">
    <source>
        <dbReference type="SAM" id="MobiDB-lite"/>
    </source>
</evidence>
<dbReference type="EMBL" id="JAFEKC020000011">
    <property type="protein sequence ID" value="KAK0512029.1"/>
    <property type="molecule type" value="Genomic_DNA"/>
</dbReference>
<evidence type="ECO:0000259" key="10">
    <source>
        <dbReference type="SMART" id="SM00014"/>
    </source>
</evidence>
<gene>
    <name evidence="11" type="ORF">JMJ35_005157</name>
</gene>
<evidence type="ECO:0000313" key="12">
    <source>
        <dbReference type="Proteomes" id="UP001166286"/>
    </source>
</evidence>
<evidence type="ECO:0000256" key="7">
    <source>
        <dbReference type="ARBA" id="ARBA00038324"/>
    </source>
</evidence>
<organism evidence="11 12">
    <name type="scientific">Cladonia borealis</name>
    <dbReference type="NCBI Taxonomy" id="184061"/>
    <lineage>
        <taxon>Eukaryota</taxon>
        <taxon>Fungi</taxon>
        <taxon>Dikarya</taxon>
        <taxon>Ascomycota</taxon>
        <taxon>Pezizomycotina</taxon>
        <taxon>Lecanoromycetes</taxon>
        <taxon>OSLEUM clade</taxon>
        <taxon>Lecanoromycetidae</taxon>
        <taxon>Lecanorales</taxon>
        <taxon>Lecanorineae</taxon>
        <taxon>Cladoniaceae</taxon>
        <taxon>Cladonia</taxon>
    </lineage>
</organism>
<feature type="transmembrane region" description="Helical" evidence="9">
    <location>
        <begin position="232"/>
        <end position="252"/>
    </location>
</feature>
<feature type="transmembrane region" description="Helical" evidence="9">
    <location>
        <begin position="100"/>
        <end position="122"/>
    </location>
</feature>
<dbReference type="Proteomes" id="UP001166286">
    <property type="component" value="Unassembled WGS sequence"/>
</dbReference>
<name>A0AA39R1R1_9LECA</name>
<dbReference type="AlphaFoldDB" id="A0AA39R1R1"/>
<evidence type="ECO:0000256" key="1">
    <source>
        <dbReference type="ARBA" id="ARBA00004477"/>
    </source>
</evidence>
<feature type="compositionally biased region" description="Basic and acidic residues" evidence="8">
    <location>
        <begin position="522"/>
        <end position="536"/>
    </location>
</feature>
<dbReference type="SMART" id="SM00014">
    <property type="entry name" value="acidPPc"/>
    <property type="match status" value="1"/>
</dbReference>
<evidence type="ECO:0000256" key="5">
    <source>
        <dbReference type="ARBA" id="ARBA00022989"/>
    </source>
</evidence>
<dbReference type="GO" id="GO:0042392">
    <property type="term" value="F:sphingosine-1-phosphate phosphatase activity"/>
    <property type="evidence" value="ECO:0007669"/>
    <property type="project" value="TreeGrafter"/>
</dbReference>
<keyword evidence="6 9" id="KW-0472">Membrane</keyword>
<dbReference type="SUPFAM" id="SSF48317">
    <property type="entry name" value="Acid phosphatase/Vanadium-dependent haloperoxidase"/>
    <property type="match status" value="1"/>
</dbReference>
<evidence type="ECO:0000256" key="2">
    <source>
        <dbReference type="ARBA" id="ARBA00022692"/>
    </source>
</evidence>